<keyword evidence="1" id="KW-0040">ANK repeat</keyword>
<dbReference type="Gene3D" id="1.25.40.20">
    <property type="entry name" value="Ankyrin repeat-containing domain"/>
    <property type="match status" value="2"/>
</dbReference>
<dbReference type="PANTHER" id="PTHR24147">
    <property type="entry name" value="ANKYRIN REPEAT DOMAIN 36-RELATED"/>
    <property type="match status" value="1"/>
</dbReference>
<protein>
    <recommendedName>
        <fullName evidence="5">Ankyrin repeat domain 26</fullName>
    </recommendedName>
</protein>
<evidence type="ECO:0000313" key="3">
    <source>
        <dbReference type="Ensembl" id="ENSCAFP00845036359.1"/>
    </source>
</evidence>
<dbReference type="AlphaFoldDB" id="A0A8I3SA04"/>
<dbReference type="InterPro" id="IPR050657">
    <property type="entry name" value="Ankyrin_repeat_domain"/>
</dbReference>
<dbReference type="InterPro" id="IPR002110">
    <property type="entry name" value="Ankyrin_rpt"/>
</dbReference>
<dbReference type="SMART" id="SM00248">
    <property type="entry name" value="ANK"/>
    <property type="match status" value="4"/>
</dbReference>
<reference evidence="3" key="3">
    <citation type="submission" date="2025-09" db="UniProtKB">
        <authorList>
            <consortium name="Ensembl"/>
        </authorList>
    </citation>
    <scope>IDENTIFICATION</scope>
    <source>
        <strain evidence="3">Boxer</strain>
    </source>
</reference>
<feature type="transmembrane region" description="Helical" evidence="2">
    <location>
        <begin position="185"/>
        <end position="204"/>
    </location>
</feature>
<dbReference type="Ensembl" id="ENSCAFT00845046299.1">
    <property type="protein sequence ID" value="ENSCAFP00845036359.1"/>
    <property type="gene ID" value="ENSCAFG00845026241.1"/>
</dbReference>
<dbReference type="PANTHER" id="PTHR24147:SF53">
    <property type="entry name" value="ANKYRIN REPEAT DOMAIN 26"/>
    <property type="match status" value="1"/>
</dbReference>
<keyword evidence="2" id="KW-0472">Membrane</keyword>
<proteinExistence type="predicted"/>
<dbReference type="PROSITE" id="PS50088">
    <property type="entry name" value="ANK_REPEAT"/>
    <property type="match status" value="2"/>
</dbReference>
<dbReference type="SUPFAM" id="SSF48403">
    <property type="entry name" value="Ankyrin repeat"/>
    <property type="match status" value="1"/>
</dbReference>
<reference evidence="3" key="2">
    <citation type="submission" date="2025-08" db="UniProtKB">
        <authorList>
            <consortium name="Ensembl"/>
        </authorList>
    </citation>
    <scope>IDENTIFICATION</scope>
    <source>
        <strain evidence="3">Boxer</strain>
    </source>
</reference>
<dbReference type="GeneTree" id="ENSGT00940000153661"/>
<sequence>ESFAMKTVFSFGGNGRAALGLQDQPPGPGYHIPDRGLRKIHKAASGGNAAKVQQILLLGINDLNDRDHTNRSALHLACVHGYVNMVKLLVDQKCQVNLCDEENRTALMKVQYDEVECARFLLEHGADPNIMDNEGNTALHYATLMENLPMAEKLLLHKADIEAKNKVHINFFFFFFYKVFDVLNIYIYSKSFLIYMYMYIYMYIGTYI</sequence>
<dbReference type="Pfam" id="PF00023">
    <property type="entry name" value="Ank"/>
    <property type="match status" value="1"/>
</dbReference>
<dbReference type="OrthoDB" id="6089782at2759"/>
<dbReference type="InterPro" id="IPR036770">
    <property type="entry name" value="Ankyrin_rpt-contain_sf"/>
</dbReference>
<evidence type="ECO:0000256" key="1">
    <source>
        <dbReference type="PROSITE-ProRule" id="PRU00023"/>
    </source>
</evidence>
<accession>A0A8I3SA04</accession>
<evidence type="ECO:0000256" key="2">
    <source>
        <dbReference type="SAM" id="Phobius"/>
    </source>
</evidence>
<dbReference type="Proteomes" id="UP000805418">
    <property type="component" value="Chromosome 25"/>
</dbReference>
<name>A0A8I3SA04_CANLF</name>
<keyword evidence="2" id="KW-0812">Transmembrane</keyword>
<feature type="repeat" description="ANK" evidence="1">
    <location>
        <begin position="69"/>
        <end position="101"/>
    </location>
</feature>
<feature type="repeat" description="ANK" evidence="1">
    <location>
        <begin position="134"/>
        <end position="166"/>
    </location>
</feature>
<keyword evidence="4" id="KW-1185">Reference proteome</keyword>
<dbReference type="Pfam" id="PF12796">
    <property type="entry name" value="Ank_2"/>
    <property type="match status" value="1"/>
</dbReference>
<organism evidence="3 4">
    <name type="scientific">Canis lupus familiaris</name>
    <name type="common">Dog</name>
    <name type="synonym">Canis familiaris</name>
    <dbReference type="NCBI Taxonomy" id="9615"/>
    <lineage>
        <taxon>Eukaryota</taxon>
        <taxon>Metazoa</taxon>
        <taxon>Chordata</taxon>
        <taxon>Craniata</taxon>
        <taxon>Vertebrata</taxon>
        <taxon>Euteleostomi</taxon>
        <taxon>Mammalia</taxon>
        <taxon>Eutheria</taxon>
        <taxon>Laurasiatheria</taxon>
        <taxon>Carnivora</taxon>
        <taxon>Caniformia</taxon>
        <taxon>Canidae</taxon>
        <taxon>Canis</taxon>
    </lineage>
</organism>
<keyword evidence="2" id="KW-1133">Transmembrane helix</keyword>
<reference evidence="3" key="1">
    <citation type="submission" date="2020-03" db="EMBL/GenBank/DDBJ databases">
        <title>Long-read based genome assembly of a Labrador retriever dog.</title>
        <authorList>
            <person name="Eory L."/>
            <person name="Zhang W."/>
            <person name="Schoenebeck J."/>
        </authorList>
    </citation>
    <scope>NUCLEOTIDE SEQUENCE [LARGE SCALE GENOMIC DNA]</scope>
    <source>
        <strain evidence="3">Labrador retriever</strain>
    </source>
</reference>
<dbReference type="PROSITE" id="PS50297">
    <property type="entry name" value="ANK_REP_REGION"/>
    <property type="match status" value="2"/>
</dbReference>
<evidence type="ECO:0008006" key="5">
    <source>
        <dbReference type="Google" id="ProtNLM"/>
    </source>
</evidence>
<evidence type="ECO:0000313" key="4">
    <source>
        <dbReference type="Proteomes" id="UP000805418"/>
    </source>
</evidence>